<evidence type="ECO:0000313" key="5">
    <source>
        <dbReference type="EMBL" id="CAL5986646.1"/>
    </source>
</evidence>
<dbReference type="InterPro" id="IPR017884">
    <property type="entry name" value="SANT_dom"/>
</dbReference>
<dbReference type="EMBL" id="CATOUU010001169">
    <property type="protein sequence ID" value="CAI9975481.1"/>
    <property type="molecule type" value="Genomic_DNA"/>
</dbReference>
<dbReference type="PROSITE" id="PS51293">
    <property type="entry name" value="SANT"/>
    <property type="match status" value="1"/>
</dbReference>
<accession>A0AA86RCP0</accession>
<protein>
    <submittedName>
        <fullName evidence="4">Myb-like DNA-binding domain-containing protein</fullName>
    </submittedName>
    <submittedName>
        <fullName evidence="5">Myb-like_DNA-binding domain-containing protein</fullName>
    </submittedName>
</protein>
<evidence type="ECO:0000259" key="2">
    <source>
        <dbReference type="PROSITE" id="PS51293"/>
    </source>
</evidence>
<evidence type="ECO:0000259" key="3">
    <source>
        <dbReference type="PROSITE" id="PS51294"/>
    </source>
</evidence>
<dbReference type="InterPro" id="IPR009057">
    <property type="entry name" value="Homeodomain-like_sf"/>
</dbReference>
<gene>
    <name evidence="6" type="ORF">HINF_LOCUS10689</name>
    <name evidence="4" type="ORF">HINF_LOCUS63126</name>
    <name evidence="5" type="ORF">HINF_LOCUS9511</name>
</gene>
<dbReference type="Gene3D" id="1.10.10.60">
    <property type="entry name" value="Homeodomain-like"/>
    <property type="match status" value="1"/>
</dbReference>
<dbReference type="PROSITE" id="PS51294">
    <property type="entry name" value="HTH_MYB"/>
    <property type="match status" value="1"/>
</dbReference>
<feature type="domain" description="Myb-like" evidence="1">
    <location>
        <begin position="64"/>
        <end position="110"/>
    </location>
</feature>
<keyword evidence="4" id="KW-0238">DNA-binding</keyword>
<comment type="caution">
    <text evidence="4">The sequence shown here is derived from an EMBL/GenBank/DDBJ whole genome shotgun (WGS) entry which is preliminary data.</text>
</comment>
<dbReference type="SUPFAM" id="SSF46689">
    <property type="entry name" value="Homeodomain-like"/>
    <property type="match status" value="1"/>
</dbReference>
<evidence type="ECO:0000313" key="6">
    <source>
        <dbReference type="EMBL" id="CAL5989084.1"/>
    </source>
</evidence>
<dbReference type="PROSITE" id="PS50090">
    <property type="entry name" value="MYB_LIKE"/>
    <property type="match status" value="1"/>
</dbReference>
<organism evidence="4">
    <name type="scientific">Hexamita inflata</name>
    <dbReference type="NCBI Taxonomy" id="28002"/>
    <lineage>
        <taxon>Eukaryota</taxon>
        <taxon>Metamonada</taxon>
        <taxon>Diplomonadida</taxon>
        <taxon>Hexamitidae</taxon>
        <taxon>Hexamitinae</taxon>
        <taxon>Hexamita</taxon>
    </lineage>
</organism>
<dbReference type="GO" id="GO:0003677">
    <property type="term" value="F:DNA binding"/>
    <property type="evidence" value="ECO:0007669"/>
    <property type="project" value="UniProtKB-KW"/>
</dbReference>
<reference evidence="5 7" key="2">
    <citation type="submission" date="2024-07" db="EMBL/GenBank/DDBJ databases">
        <authorList>
            <person name="Akdeniz Z."/>
        </authorList>
    </citation>
    <scope>NUCLEOTIDE SEQUENCE [LARGE SCALE GENOMIC DNA]</scope>
</reference>
<reference evidence="4" key="1">
    <citation type="submission" date="2023-06" db="EMBL/GenBank/DDBJ databases">
        <authorList>
            <person name="Kurt Z."/>
        </authorList>
    </citation>
    <scope>NUCLEOTIDE SEQUENCE</scope>
</reference>
<name>A0AA86RCP0_9EUKA</name>
<proteinExistence type="predicted"/>
<evidence type="ECO:0000313" key="4">
    <source>
        <dbReference type="EMBL" id="CAI9975481.1"/>
    </source>
</evidence>
<dbReference type="InterPro" id="IPR017930">
    <property type="entry name" value="Myb_dom"/>
</dbReference>
<dbReference type="CDD" id="cd00167">
    <property type="entry name" value="SANT"/>
    <property type="match status" value="1"/>
</dbReference>
<dbReference type="AlphaFoldDB" id="A0AA86RCP0"/>
<dbReference type="Proteomes" id="UP001642409">
    <property type="component" value="Unassembled WGS sequence"/>
</dbReference>
<dbReference type="InterPro" id="IPR001005">
    <property type="entry name" value="SANT/Myb"/>
</dbReference>
<dbReference type="SMART" id="SM00717">
    <property type="entry name" value="SANT"/>
    <property type="match status" value="1"/>
</dbReference>
<sequence>MNHSRPIKSEYMQDGKYYNERGTEICGHLTPAGICRNPRQCRFHRQSNEIVLEPLTKKYLKKIKGAWLNSEHELFLKALTLVGVGRWSDISKLIQSRSSGQCQIHYYKMKQRLGITDEEFLNKIEYYGSMTVPSTQRFKSKEITENTNQKVFEMHEIFDNEVAPIDKLKQSTTRSEKVTNSQYSPLPSNNRVLNFIKQDKVDGNTPKKLVITESTDEIPMGFYNFDDSSSEQQQNQLGVQIK</sequence>
<evidence type="ECO:0000313" key="7">
    <source>
        <dbReference type="Proteomes" id="UP001642409"/>
    </source>
</evidence>
<dbReference type="EMBL" id="CAXDID020000020">
    <property type="protein sequence ID" value="CAL5986646.1"/>
    <property type="molecule type" value="Genomic_DNA"/>
</dbReference>
<feature type="domain" description="SANT" evidence="2">
    <location>
        <begin position="62"/>
        <end position="114"/>
    </location>
</feature>
<evidence type="ECO:0000259" key="1">
    <source>
        <dbReference type="PROSITE" id="PS50090"/>
    </source>
</evidence>
<keyword evidence="7" id="KW-1185">Reference proteome</keyword>
<dbReference type="EMBL" id="CAXDID020000023">
    <property type="protein sequence ID" value="CAL5989084.1"/>
    <property type="molecule type" value="Genomic_DNA"/>
</dbReference>
<feature type="domain" description="HTH myb-type" evidence="3">
    <location>
        <begin position="61"/>
        <end position="114"/>
    </location>
</feature>
<dbReference type="Pfam" id="PF00249">
    <property type="entry name" value="Myb_DNA-binding"/>
    <property type="match status" value="1"/>
</dbReference>